<evidence type="ECO:0008006" key="4">
    <source>
        <dbReference type="Google" id="ProtNLM"/>
    </source>
</evidence>
<sequence>MKKLTLPALALLALSSAPAIADGGWGYASGEYYYTINRNSTFSMDDTPGYEYIQVQTNERNKKACQTPEADSVTLTLNEHPVQGERHIWQKKGECQISLIIRGKATQQWLVNYLREYGHVVTLTDITGEFKISGRGFKDFWDAYQ</sequence>
<feature type="signal peptide" evidence="1">
    <location>
        <begin position="1"/>
        <end position="21"/>
    </location>
</feature>
<dbReference type="RefSeq" id="WP_253897188.1">
    <property type="nucleotide sequence ID" value="NZ_CALSBS010000003.1"/>
</dbReference>
<dbReference type="EMBL" id="CALSBS010000003">
    <property type="protein sequence ID" value="CAH6636226.1"/>
    <property type="molecule type" value="Genomic_DNA"/>
</dbReference>
<protein>
    <recommendedName>
        <fullName evidence="4">Lipoprotein</fullName>
    </recommendedName>
</protein>
<proteinExistence type="predicted"/>
<keyword evidence="3" id="KW-1185">Reference proteome</keyword>
<evidence type="ECO:0000313" key="3">
    <source>
        <dbReference type="Proteomes" id="UP001152651"/>
    </source>
</evidence>
<reference evidence="2" key="1">
    <citation type="submission" date="2022-05" db="EMBL/GenBank/DDBJ databases">
        <authorList>
            <person name="Blom J."/>
        </authorList>
    </citation>
    <scope>NUCLEOTIDE SEQUENCE</scope>
    <source>
        <strain evidence="2">Type strain: CPO20170097</strain>
    </source>
</reference>
<organism evidence="2 3">
    <name type="scientific">Pseudocitrobacter vendiensis</name>
    <dbReference type="NCBI Taxonomy" id="2488306"/>
    <lineage>
        <taxon>Bacteria</taxon>
        <taxon>Pseudomonadati</taxon>
        <taxon>Pseudomonadota</taxon>
        <taxon>Gammaproteobacteria</taxon>
        <taxon>Enterobacterales</taxon>
        <taxon>Enterobacteriaceae</taxon>
        <taxon>Pseudocitrobacter</taxon>
    </lineage>
</organism>
<gene>
    <name evidence="2" type="ORF">FBBNIHIM_05280</name>
</gene>
<feature type="chain" id="PRO_5046884161" description="Lipoprotein" evidence="1">
    <location>
        <begin position="22"/>
        <end position="145"/>
    </location>
</feature>
<comment type="caution">
    <text evidence="2">The sequence shown here is derived from an EMBL/GenBank/DDBJ whole genome shotgun (WGS) entry which is preliminary data.</text>
</comment>
<accession>A0ABM9F607</accession>
<keyword evidence="1" id="KW-0732">Signal</keyword>
<dbReference type="Proteomes" id="UP001152651">
    <property type="component" value="Unassembled WGS sequence"/>
</dbReference>
<evidence type="ECO:0000313" key="2">
    <source>
        <dbReference type="EMBL" id="CAH6636226.1"/>
    </source>
</evidence>
<evidence type="ECO:0000256" key="1">
    <source>
        <dbReference type="SAM" id="SignalP"/>
    </source>
</evidence>
<name>A0ABM9F607_9ENTR</name>